<dbReference type="InterPro" id="IPR014535">
    <property type="entry name" value="Hpre_diP_synt_I"/>
</dbReference>
<keyword evidence="1" id="KW-0812">Transmembrane</keyword>
<name>A0A935K996_9RHOO</name>
<dbReference type="AlphaFoldDB" id="A0A935K996"/>
<feature type="transmembrane region" description="Helical" evidence="1">
    <location>
        <begin position="141"/>
        <end position="162"/>
    </location>
</feature>
<feature type="transmembrane region" description="Helical" evidence="1">
    <location>
        <begin position="77"/>
        <end position="101"/>
    </location>
</feature>
<reference evidence="2 3" key="1">
    <citation type="submission" date="2020-10" db="EMBL/GenBank/DDBJ databases">
        <title>Connecting structure to function with the recovery of over 1000 high-quality activated sludge metagenome-assembled genomes encoding full-length rRNA genes using long-read sequencing.</title>
        <authorList>
            <person name="Singleton C.M."/>
            <person name="Petriglieri F."/>
            <person name="Kristensen J.M."/>
            <person name="Kirkegaard R.H."/>
            <person name="Michaelsen T.Y."/>
            <person name="Andersen M.H."/>
            <person name="Karst S.M."/>
            <person name="Dueholm M.S."/>
            <person name="Nielsen P.H."/>
            <person name="Albertsen M."/>
        </authorList>
    </citation>
    <scope>NUCLEOTIDE SEQUENCE [LARGE SCALE GENOMIC DNA]</scope>
    <source>
        <strain evidence="2">EsbW_18-Q3-R4-48_BATAC.463</strain>
    </source>
</reference>
<evidence type="ECO:0000313" key="2">
    <source>
        <dbReference type="EMBL" id="MBK7414596.1"/>
    </source>
</evidence>
<dbReference type="Pfam" id="PF07456">
    <property type="entry name" value="Hpre_diP_synt_I"/>
    <property type="match status" value="1"/>
</dbReference>
<dbReference type="EMBL" id="JADJMS010000011">
    <property type="protein sequence ID" value="MBK7414596.1"/>
    <property type="molecule type" value="Genomic_DNA"/>
</dbReference>
<evidence type="ECO:0000313" key="3">
    <source>
        <dbReference type="Proteomes" id="UP000739411"/>
    </source>
</evidence>
<protein>
    <submittedName>
        <fullName evidence="2">Gx transporter family protein</fullName>
    </submittedName>
</protein>
<feature type="transmembrane region" description="Helical" evidence="1">
    <location>
        <begin position="46"/>
        <end position="65"/>
    </location>
</feature>
<sequence length="179" mass="18775">MTQSVIELTVTDEDRRIAWLATAAVALSLVDAAIPSPLPGVKPGLANIVTLVVLARYGWATAVWVSGLRVLAGSLLLGYFLAPGFFLSLSGTVLSLATLGLAHYLPSRWFGPVSLSILAAFAHIGGQLLLARLWLIPHDGVFLLTPVFAAAALVFGTINGLIAAKLLRDPPPPPEPTHA</sequence>
<comment type="caution">
    <text evidence="2">The sequence shown here is derived from an EMBL/GenBank/DDBJ whole genome shotgun (WGS) entry which is preliminary data.</text>
</comment>
<keyword evidence="1" id="KW-0472">Membrane</keyword>
<dbReference type="PIRSF" id="PIRSF027391">
    <property type="entry name" value="Hpre_diP_synt_I"/>
    <property type="match status" value="1"/>
</dbReference>
<feature type="transmembrane region" description="Helical" evidence="1">
    <location>
        <begin position="17"/>
        <end position="34"/>
    </location>
</feature>
<gene>
    <name evidence="2" type="ORF">IPJ38_05250</name>
</gene>
<organism evidence="2 3">
    <name type="scientific">Candidatus Dechloromonas phosphorivorans</name>
    <dbReference type="NCBI Taxonomy" id="2899244"/>
    <lineage>
        <taxon>Bacteria</taxon>
        <taxon>Pseudomonadati</taxon>
        <taxon>Pseudomonadota</taxon>
        <taxon>Betaproteobacteria</taxon>
        <taxon>Rhodocyclales</taxon>
        <taxon>Azonexaceae</taxon>
        <taxon>Dechloromonas</taxon>
    </lineage>
</organism>
<evidence type="ECO:0000256" key="1">
    <source>
        <dbReference type="SAM" id="Phobius"/>
    </source>
</evidence>
<dbReference type="InterPro" id="IPR010898">
    <property type="entry name" value="Hpre_diP_synth_I"/>
</dbReference>
<proteinExistence type="predicted"/>
<accession>A0A935K996</accession>
<keyword evidence="1" id="KW-1133">Transmembrane helix</keyword>
<dbReference type="Proteomes" id="UP000739411">
    <property type="component" value="Unassembled WGS sequence"/>
</dbReference>
<feature type="transmembrane region" description="Helical" evidence="1">
    <location>
        <begin position="113"/>
        <end position="135"/>
    </location>
</feature>